<keyword evidence="4" id="KW-1185">Reference proteome</keyword>
<proteinExistence type="predicted"/>
<dbReference type="KEGG" id="cmic:caldi_30230"/>
<name>A0AA35CNV6_9FIRM</name>
<gene>
    <name evidence="3" type="ORF">caldi_30230</name>
</gene>
<dbReference type="Pfam" id="PF06605">
    <property type="entry name" value="Prophage_tail"/>
    <property type="match status" value="1"/>
</dbReference>
<protein>
    <submittedName>
        <fullName evidence="3">Uncharacterized protein</fullName>
    </submittedName>
</protein>
<reference evidence="3" key="1">
    <citation type="submission" date="2022-03" db="EMBL/GenBank/DDBJ databases">
        <title>Complete genome sequence of Caldinitratiruptor microaerophilus.</title>
        <authorList>
            <person name="Mukaiyama R."/>
            <person name="Nishiyama T."/>
            <person name="Ueda K."/>
        </authorList>
    </citation>
    <scope>NUCLEOTIDE SEQUENCE</scope>
    <source>
        <strain evidence="3">JCM 16183</strain>
    </source>
</reference>
<dbReference type="RefSeq" id="WP_264842562.1">
    <property type="nucleotide sequence ID" value="NZ_AP025628.1"/>
</dbReference>
<dbReference type="Pfam" id="PF18994">
    <property type="entry name" value="Prophage_tailD1"/>
    <property type="match status" value="1"/>
</dbReference>
<dbReference type="InterPro" id="IPR010572">
    <property type="entry name" value="Tail_dom"/>
</dbReference>
<evidence type="ECO:0000313" key="4">
    <source>
        <dbReference type="Proteomes" id="UP001163687"/>
    </source>
</evidence>
<accession>A0AA35CNV6</accession>
<evidence type="ECO:0000259" key="2">
    <source>
        <dbReference type="Pfam" id="PF18994"/>
    </source>
</evidence>
<dbReference type="NCBIfam" id="TIGR01665">
    <property type="entry name" value="put_anti_recept"/>
    <property type="match status" value="1"/>
</dbReference>
<sequence>MLYPVLLDPHGKPEAVLEKAYDFQVRDQLLSEDAGFEVLQFRLPGDDPKQAGLQTEKVLQVTGRQFVVRVVERGRDDQGLLSVYVEAEATWYDLGSMDPVGPGTWTGVTALAVMADVLAGTGWTVGDVDLKQPADFVLDQAVSPLAALRLVPSTYGGELFFDTAARTVHLRERVGADRDVLFALGKNLRTLERREDTRDLVTRLYPYGANNLTIAAVNGGVPYLEDYSYFDQFGLPRLTKVDVFRDERITNPYYLKTRGLQVLALRSRPRLTLRVGVLADVPDLNLGDRVWVYDPELGVRSRFRVSQRTWYPLEPWRTELQLEQPLPTLAEALARPPQPASAFSLAGAVTEQEMQDLGVFNYLLNSRAEQGLAYWQSMGFTVEAGRGVTGSAAFRCDGAPGQRKELRQVVYPANRDRYMLSLQADLSGLQLGPAGRVGVEVTFRYRDGTQETKFYPIT</sequence>
<organism evidence="3 4">
    <name type="scientific">Caldinitratiruptor microaerophilus</name>
    <dbReference type="NCBI Taxonomy" id="671077"/>
    <lineage>
        <taxon>Bacteria</taxon>
        <taxon>Bacillati</taxon>
        <taxon>Bacillota</taxon>
        <taxon>Clostridia</taxon>
        <taxon>Eubacteriales</taxon>
        <taxon>Symbiobacteriaceae</taxon>
        <taxon>Caldinitratiruptor</taxon>
    </lineage>
</organism>
<dbReference type="InterPro" id="IPR044051">
    <property type="entry name" value="Prophage_tail_N"/>
</dbReference>
<dbReference type="Proteomes" id="UP001163687">
    <property type="component" value="Chromosome"/>
</dbReference>
<evidence type="ECO:0000259" key="1">
    <source>
        <dbReference type="Pfam" id="PF06605"/>
    </source>
</evidence>
<dbReference type="EMBL" id="AP025628">
    <property type="protein sequence ID" value="BDG61933.1"/>
    <property type="molecule type" value="Genomic_DNA"/>
</dbReference>
<dbReference type="InterPro" id="IPR007119">
    <property type="entry name" value="Phage_tail_spike_N"/>
</dbReference>
<dbReference type="AlphaFoldDB" id="A0AA35CNV6"/>
<feature type="domain" description="Tail spike" evidence="1">
    <location>
        <begin position="91"/>
        <end position="332"/>
    </location>
</feature>
<feature type="domain" description="Prophage endopeptidase tail N-terminal" evidence="2">
    <location>
        <begin position="5"/>
        <end position="89"/>
    </location>
</feature>
<evidence type="ECO:0000313" key="3">
    <source>
        <dbReference type="EMBL" id="BDG61933.1"/>
    </source>
</evidence>